<dbReference type="Proteomes" id="UP000789920">
    <property type="component" value="Unassembled WGS sequence"/>
</dbReference>
<reference evidence="1" key="1">
    <citation type="submission" date="2021-06" db="EMBL/GenBank/DDBJ databases">
        <authorList>
            <person name="Kallberg Y."/>
            <person name="Tangrot J."/>
            <person name="Rosling A."/>
        </authorList>
    </citation>
    <scope>NUCLEOTIDE SEQUENCE</scope>
    <source>
        <strain evidence="1">MA461A</strain>
    </source>
</reference>
<dbReference type="EMBL" id="CAJVQC010058591">
    <property type="protein sequence ID" value="CAG8798844.1"/>
    <property type="molecule type" value="Genomic_DNA"/>
</dbReference>
<proteinExistence type="predicted"/>
<gene>
    <name evidence="1" type="ORF">RPERSI_LOCUS20595</name>
</gene>
<name>A0ACA9RKT1_9GLOM</name>
<feature type="non-terminal residue" evidence="1">
    <location>
        <position position="249"/>
    </location>
</feature>
<keyword evidence="2" id="KW-1185">Reference proteome</keyword>
<protein>
    <submittedName>
        <fullName evidence="1">6635_t:CDS:1</fullName>
    </submittedName>
</protein>
<sequence length="249" mass="28715">SCHDEHLDHVYESEMKIERNEKGRLDVRSRVDELEDNKIKRKEAKVKNDVEEVVMNRVGNDYANDKVKTKIVVCMKYEKVESVEAKMVNVVNIDQDEEGKADMSELKVENLPESLDEEENRNDGVQALEYCQKSADEENVSSRRHSDDKEDKIIRDENKALICYQNADITNKDENKILEEDSKRVEGEESFREPKLEDNYRLVFDQEKIIESGNPIFNVTFEIINIGTILKGSNSENAVVGLNEDVGEI</sequence>
<accession>A0ACA9RKT1</accession>
<evidence type="ECO:0000313" key="1">
    <source>
        <dbReference type="EMBL" id="CAG8798844.1"/>
    </source>
</evidence>
<organism evidence="1 2">
    <name type="scientific">Racocetra persica</name>
    <dbReference type="NCBI Taxonomy" id="160502"/>
    <lineage>
        <taxon>Eukaryota</taxon>
        <taxon>Fungi</taxon>
        <taxon>Fungi incertae sedis</taxon>
        <taxon>Mucoromycota</taxon>
        <taxon>Glomeromycotina</taxon>
        <taxon>Glomeromycetes</taxon>
        <taxon>Diversisporales</taxon>
        <taxon>Gigasporaceae</taxon>
        <taxon>Racocetra</taxon>
    </lineage>
</organism>
<feature type="non-terminal residue" evidence="1">
    <location>
        <position position="1"/>
    </location>
</feature>
<comment type="caution">
    <text evidence="1">The sequence shown here is derived from an EMBL/GenBank/DDBJ whole genome shotgun (WGS) entry which is preliminary data.</text>
</comment>
<evidence type="ECO:0000313" key="2">
    <source>
        <dbReference type="Proteomes" id="UP000789920"/>
    </source>
</evidence>